<evidence type="ECO:0000256" key="1">
    <source>
        <dbReference type="SAM" id="SignalP"/>
    </source>
</evidence>
<name>A0ABX7FPL8_BRECH</name>
<protein>
    <submittedName>
        <fullName evidence="2">Uncharacterized protein</fullName>
    </submittedName>
</protein>
<proteinExistence type="predicted"/>
<sequence>MWLILCLALFFSSGQTALATEQVEVFDSDQQKVIATFDNTPALQKEAQLILDSVSGRVLEFNPSLDHVRVVKIPLVPPKRLTQRSAGIEADIAEMFVVIPKKGSRPPWLILHTKQYETIVVEFSVSVKTLKELVKLP</sequence>
<dbReference type="EMBL" id="CP069127">
    <property type="protein sequence ID" value="QRG68179.1"/>
    <property type="molecule type" value="Genomic_DNA"/>
</dbReference>
<reference evidence="2 3" key="1">
    <citation type="submission" date="2021-01" db="EMBL/GenBank/DDBJ databases">
        <title>Identification of strong promoters based on the transcriptome of Brevibacillus choshinensis.</title>
        <authorList>
            <person name="Yao D."/>
            <person name="Zhang K."/>
            <person name="Wu J."/>
        </authorList>
    </citation>
    <scope>NUCLEOTIDE SEQUENCE [LARGE SCALE GENOMIC DNA]</scope>
    <source>
        <strain evidence="2 3">HPD31-SP3</strain>
    </source>
</reference>
<dbReference type="RefSeq" id="WP_203355187.1">
    <property type="nucleotide sequence ID" value="NZ_CP069127.1"/>
</dbReference>
<evidence type="ECO:0000313" key="2">
    <source>
        <dbReference type="EMBL" id="QRG68179.1"/>
    </source>
</evidence>
<keyword evidence="3" id="KW-1185">Reference proteome</keyword>
<feature type="chain" id="PRO_5045933891" evidence="1">
    <location>
        <begin position="20"/>
        <end position="137"/>
    </location>
</feature>
<accession>A0ABX7FPL8</accession>
<gene>
    <name evidence="2" type="ORF">JNE38_02950</name>
</gene>
<keyword evidence="1" id="KW-0732">Signal</keyword>
<feature type="signal peptide" evidence="1">
    <location>
        <begin position="1"/>
        <end position="19"/>
    </location>
</feature>
<evidence type="ECO:0000313" key="3">
    <source>
        <dbReference type="Proteomes" id="UP000596248"/>
    </source>
</evidence>
<dbReference type="Proteomes" id="UP000596248">
    <property type="component" value="Chromosome"/>
</dbReference>
<organism evidence="2 3">
    <name type="scientific">Brevibacillus choshinensis</name>
    <dbReference type="NCBI Taxonomy" id="54911"/>
    <lineage>
        <taxon>Bacteria</taxon>
        <taxon>Bacillati</taxon>
        <taxon>Bacillota</taxon>
        <taxon>Bacilli</taxon>
        <taxon>Bacillales</taxon>
        <taxon>Paenibacillaceae</taxon>
        <taxon>Brevibacillus</taxon>
    </lineage>
</organism>